<evidence type="ECO:0000259" key="2">
    <source>
        <dbReference type="Pfam" id="PF01757"/>
    </source>
</evidence>
<feature type="domain" description="Acyltransferase 3" evidence="2">
    <location>
        <begin position="23"/>
        <end position="363"/>
    </location>
</feature>
<feature type="transmembrane region" description="Helical" evidence="1">
    <location>
        <begin position="419"/>
        <end position="436"/>
    </location>
</feature>
<feature type="transmembrane region" description="Helical" evidence="1">
    <location>
        <begin position="303"/>
        <end position="335"/>
    </location>
</feature>
<feature type="transmembrane region" description="Helical" evidence="1">
    <location>
        <begin position="274"/>
        <end position="291"/>
    </location>
</feature>
<organism evidence="3 4">
    <name type="scientific">Gordonia defluvii</name>
    <dbReference type="NCBI Taxonomy" id="283718"/>
    <lineage>
        <taxon>Bacteria</taxon>
        <taxon>Bacillati</taxon>
        <taxon>Actinomycetota</taxon>
        <taxon>Actinomycetes</taxon>
        <taxon>Mycobacteriales</taxon>
        <taxon>Gordoniaceae</taxon>
        <taxon>Gordonia</taxon>
    </lineage>
</organism>
<name>A0ABP6LM17_9ACTN</name>
<dbReference type="Proteomes" id="UP001501035">
    <property type="component" value="Unassembled WGS sequence"/>
</dbReference>
<keyword evidence="1" id="KW-1133">Transmembrane helix</keyword>
<accession>A0ABP6LM17</accession>
<evidence type="ECO:0000313" key="3">
    <source>
        <dbReference type="EMBL" id="GAA3048402.1"/>
    </source>
</evidence>
<keyword evidence="1" id="KW-0472">Membrane</keyword>
<feature type="transmembrane region" description="Helical" evidence="1">
    <location>
        <begin position="120"/>
        <end position="139"/>
    </location>
</feature>
<evidence type="ECO:0000313" key="4">
    <source>
        <dbReference type="Proteomes" id="UP001501035"/>
    </source>
</evidence>
<protein>
    <submittedName>
        <fullName evidence="3">Acyltransferase</fullName>
    </submittedName>
</protein>
<keyword evidence="1" id="KW-0812">Transmembrane</keyword>
<dbReference type="EMBL" id="BAAAVS010000059">
    <property type="protein sequence ID" value="GAA3048402.1"/>
    <property type="molecule type" value="Genomic_DNA"/>
</dbReference>
<feature type="transmembrane region" description="Helical" evidence="1">
    <location>
        <begin position="384"/>
        <end position="407"/>
    </location>
</feature>
<feature type="transmembrane region" description="Helical" evidence="1">
    <location>
        <begin position="70"/>
        <end position="90"/>
    </location>
</feature>
<feature type="transmembrane region" description="Helical" evidence="1">
    <location>
        <begin position="347"/>
        <end position="372"/>
    </location>
</feature>
<dbReference type="RefSeq" id="WP_290706082.1">
    <property type="nucleotide sequence ID" value="NZ_BAAAVS010000059.1"/>
</dbReference>
<feature type="transmembrane region" description="Helical" evidence="1">
    <location>
        <begin position="178"/>
        <end position="200"/>
    </location>
</feature>
<feature type="transmembrane region" description="Helical" evidence="1">
    <location>
        <begin position="206"/>
        <end position="225"/>
    </location>
</feature>
<comment type="caution">
    <text evidence="3">The sequence shown here is derived from an EMBL/GenBank/DDBJ whole genome shotgun (WGS) entry which is preliminary data.</text>
</comment>
<keyword evidence="3" id="KW-0012">Acyltransferase</keyword>
<dbReference type="InterPro" id="IPR002656">
    <property type="entry name" value="Acyl_transf_3_dom"/>
</dbReference>
<reference evidence="4" key="1">
    <citation type="journal article" date="2019" name="Int. J. Syst. Evol. Microbiol.">
        <title>The Global Catalogue of Microorganisms (GCM) 10K type strain sequencing project: providing services to taxonomists for standard genome sequencing and annotation.</title>
        <authorList>
            <consortium name="The Broad Institute Genomics Platform"/>
            <consortium name="The Broad Institute Genome Sequencing Center for Infectious Disease"/>
            <person name="Wu L."/>
            <person name="Ma J."/>
        </authorList>
    </citation>
    <scope>NUCLEOTIDE SEQUENCE [LARGE SCALE GENOMIC DNA]</scope>
    <source>
        <strain evidence="4">JCM 14234</strain>
    </source>
</reference>
<dbReference type="GO" id="GO:0016746">
    <property type="term" value="F:acyltransferase activity"/>
    <property type="evidence" value="ECO:0007669"/>
    <property type="project" value="UniProtKB-KW"/>
</dbReference>
<feature type="transmembrane region" description="Helical" evidence="1">
    <location>
        <begin position="234"/>
        <end position="254"/>
    </location>
</feature>
<keyword evidence="4" id="KW-1185">Reference proteome</keyword>
<proteinExistence type="predicted"/>
<sequence length="469" mass="50244">MNLAVFPSASRVAASTPAERDRAVDVARIASLLVVMFGHCFLVLATITASSQLWVGNVLGELPALRPVTWLLQVMPLFFFAGAASATYGLDRSRAGETTGKAPPWGVWLFTRAQRLCRPVFAYLAVWSLALGATRMLAGPAAGARLGEQCVAMLWFIGVYLIILACVPALVRLSSARGFVALVVALLALTAAFDCARIRFDNLAWGLPNFLSVWLIPAVIGVAYARRYITPKSAVVIAAAVFLLNIVVVAVGPYEIALVVTGNEGLSNVTPPTIVLGLHCVWMCLLFAAAAERIGGWARRASVWRWVAIGNGGAMTLYLWHIPTIVATILLLHVAGIDVVSPAQPGFWVLMIVRAAVFAVVMAMAFVLLLPLEHRRLRWWDDRIAAGGGRATAIGVLVCAAGLAILLMAKQSLGTETGWWALLGFLVALSSARALASDTMEEQLVPMTREYEEPLARESSAESSTVPAE</sequence>
<evidence type="ECO:0000256" key="1">
    <source>
        <dbReference type="SAM" id="Phobius"/>
    </source>
</evidence>
<gene>
    <name evidence="3" type="ORF">GCM10010528_29520</name>
</gene>
<keyword evidence="3" id="KW-0808">Transferase</keyword>
<dbReference type="Pfam" id="PF01757">
    <property type="entry name" value="Acyl_transf_3"/>
    <property type="match status" value="1"/>
</dbReference>
<feature type="transmembrane region" description="Helical" evidence="1">
    <location>
        <begin position="151"/>
        <end position="171"/>
    </location>
</feature>
<feature type="transmembrane region" description="Helical" evidence="1">
    <location>
        <begin position="29"/>
        <end position="50"/>
    </location>
</feature>